<sequence length="660" mass="77217">NLINYIPSVKQSNVNDKPPEKYMQYYYVRDVLYEPVRCKFLPDPPVVKEERGLFIACLFAEWFFLYKNYLNILKMSIWNPMLEIIKQQHISKCVKYLVKLWTIGFLGMDHLTDQFLYHSISISVNIAVQNVEKEARDVKLGDTQNEGNANRTEEQPVEGDAPRKGDAAEVSQTDERQSHLKESPQETQQKGEPTRSNDQCNRIAPNEGETELTNEHSVKDKTNDAELRETHQTSDLLNYSYVDAWCKMVVTMSKLVDQEQLSPVIILQRALHVICRVIHKKCETEKNKFNQRPYFRLLHCLLVDIHESCVHVNDMHIYMDCFASCFSLLSPLRVPSFCFSWLELISSKYFMPKMLARICGWEAYKGLLVALFTFMNFFLKKVKISKAIEALYLGTVRILLVLLHDFPDFLSCYYVTFCSLFPLNCIQLRNLVLSAFPRNIKLPDPFMSDVKIDLLQEIKLAPKILTNIIFPLFKKKLKNVIDEYFTNRDFTLLLRIKDKLFFSKRRTYQYSAKYDVDVLNSLIMYVGTSICRAKRRNVAVVKNNLAYTLFLFLCKELDMEGRYLLLSNIVNHIRYPNSHTHYFSCLILFLFSQSNDVVIQEQIIRVLLERILAHRPHPWGLLITFIELIKNAKFHFWECPFVHAATEIKKLFQSVAQACL</sequence>
<dbReference type="Gene3D" id="1.25.40.800">
    <property type="match status" value="1"/>
</dbReference>
<organism evidence="3 4">
    <name type="scientific">Plasmodium vivax North Korean</name>
    <dbReference type="NCBI Taxonomy" id="1035514"/>
    <lineage>
        <taxon>Eukaryota</taxon>
        <taxon>Sar</taxon>
        <taxon>Alveolata</taxon>
        <taxon>Apicomplexa</taxon>
        <taxon>Aconoidasida</taxon>
        <taxon>Haemosporida</taxon>
        <taxon>Plasmodiidae</taxon>
        <taxon>Plasmodium</taxon>
        <taxon>Plasmodium (Plasmodium)</taxon>
    </lineage>
</organism>
<proteinExistence type="predicted"/>
<feature type="non-terminal residue" evidence="3">
    <location>
        <position position="1"/>
    </location>
</feature>
<gene>
    <name evidence="3" type="ORF">PVNG_01201</name>
</gene>
<dbReference type="Gene3D" id="1.25.40.790">
    <property type="match status" value="1"/>
</dbReference>
<dbReference type="Proteomes" id="UP000053239">
    <property type="component" value="Unassembled WGS sequence"/>
</dbReference>
<evidence type="ECO:0000259" key="2">
    <source>
        <dbReference type="Pfam" id="PF04054"/>
    </source>
</evidence>
<dbReference type="AlphaFoldDB" id="A0A0J9TQ76"/>
<dbReference type="GO" id="GO:0060090">
    <property type="term" value="F:molecular adaptor activity"/>
    <property type="evidence" value="ECO:0007669"/>
    <property type="project" value="TreeGrafter"/>
</dbReference>
<feature type="compositionally biased region" description="Basic and acidic residues" evidence="1">
    <location>
        <begin position="213"/>
        <end position="226"/>
    </location>
</feature>
<feature type="region of interest" description="Disordered" evidence="1">
    <location>
        <begin position="137"/>
        <end position="226"/>
    </location>
</feature>
<dbReference type="PANTHER" id="PTHR13162">
    <property type="entry name" value="CCR4-NOT TRANSCRIPTION COMPLEX"/>
    <property type="match status" value="1"/>
</dbReference>
<evidence type="ECO:0000256" key="1">
    <source>
        <dbReference type="SAM" id="MobiDB-lite"/>
    </source>
</evidence>
<dbReference type="GO" id="GO:0030015">
    <property type="term" value="C:CCR4-NOT core complex"/>
    <property type="evidence" value="ECO:0007669"/>
    <property type="project" value="InterPro"/>
</dbReference>
<dbReference type="GO" id="GO:0000288">
    <property type="term" value="P:nuclear-transcribed mRNA catabolic process, deadenylation-dependent decay"/>
    <property type="evidence" value="ECO:0007669"/>
    <property type="project" value="TreeGrafter"/>
</dbReference>
<protein>
    <recommendedName>
        <fullName evidence="2">CCR4-Not complex component Not1 C-terminal domain-containing protein</fullName>
    </recommendedName>
</protein>
<dbReference type="Pfam" id="PF04054">
    <property type="entry name" value="Not1"/>
    <property type="match status" value="1"/>
</dbReference>
<feature type="compositionally biased region" description="Polar residues" evidence="1">
    <location>
        <begin position="185"/>
        <end position="200"/>
    </location>
</feature>
<accession>A0A0J9TQ76</accession>
<dbReference type="EMBL" id="KQ235540">
    <property type="protein sequence ID" value="KMZ97371.1"/>
    <property type="molecule type" value="Genomic_DNA"/>
</dbReference>
<dbReference type="InterPro" id="IPR040398">
    <property type="entry name" value="Not1"/>
</dbReference>
<evidence type="ECO:0000313" key="3">
    <source>
        <dbReference type="EMBL" id="KMZ97371.1"/>
    </source>
</evidence>
<dbReference type="OrthoDB" id="1933107at2759"/>
<dbReference type="GO" id="GO:0017148">
    <property type="term" value="P:negative regulation of translation"/>
    <property type="evidence" value="ECO:0007669"/>
    <property type="project" value="InterPro"/>
</dbReference>
<feature type="domain" description="CCR4-Not complex component Not1 C-terminal" evidence="2">
    <location>
        <begin position="313"/>
        <end position="656"/>
    </location>
</feature>
<dbReference type="InterPro" id="IPR007196">
    <property type="entry name" value="CCR4-Not_Not1_C"/>
</dbReference>
<feature type="compositionally biased region" description="Basic and acidic residues" evidence="1">
    <location>
        <begin position="160"/>
        <end position="184"/>
    </location>
</feature>
<evidence type="ECO:0000313" key="4">
    <source>
        <dbReference type="Proteomes" id="UP000053239"/>
    </source>
</evidence>
<feature type="non-terminal residue" evidence="3">
    <location>
        <position position="660"/>
    </location>
</feature>
<dbReference type="GO" id="GO:0000932">
    <property type="term" value="C:P-body"/>
    <property type="evidence" value="ECO:0007669"/>
    <property type="project" value="TreeGrafter"/>
</dbReference>
<dbReference type="PANTHER" id="PTHR13162:SF8">
    <property type="entry name" value="CCR4-NOT TRANSCRIPTION COMPLEX SUBUNIT 1"/>
    <property type="match status" value="1"/>
</dbReference>
<name>A0A0J9TQ76_PLAVI</name>
<reference evidence="3 4" key="1">
    <citation type="submission" date="2011-09" db="EMBL/GenBank/DDBJ databases">
        <title>The Genome Sequence of Plasmodium vivax North Korean.</title>
        <authorList>
            <consortium name="The Broad Institute Genome Sequencing Platform"/>
            <consortium name="The Broad Institute Genome Sequencing Center for Infectious Disease"/>
            <person name="Neafsey D."/>
            <person name="Carlton J."/>
            <person name="Barnwell J."/>
            <person name="Collins W."/>
            <person name="Escalante A."/>
            <person name="Mullikin J."/>
            <person name="Saul A."/>
            <person name="Guigo R."/>
            <person name="Camara F."/>
            <person name="Young S.K."/>
            <person name="Zeng Q."/>
            <person name="Gargeya S."/>
            <person name="Fitzgerald M."/>
            <person name="Haas B."/>
            <person name="Abouelleil A."/>
            <person name="Alvarado L."/>
            <person name="Arachchi H.M."/>
            <person name="Berlin A."/>
            <person name="Brown A."/>
            <person name="Chapman S.B."/>
            <person name="Chen Z."/>
            <person name="Dunbar C."/>
            <person name="Freedman E."/>
            <person name="Gearin G."/>
            <person name="Gellesch M."/>
            <person name="Goldberg J."/>
            <person name="Griggs A."/>
            <person name="Gujja S."/>
            <person name="Heiman D."/>
            <person name="Howarth C."/>
            <person name="Larson L."/>
            <person name="Lui A."/>
            <person name="MacDonald P.J.P."/>
            <person name="Montmayeur A."/>
            <person name="Murphy C."/>
            <person name="Neiman D."/>
            <person name="Pearson M."/>
            <person name="Priest M."/>
            <person name="Roberts A."/>
            <person name="Saif S."/>
            <person name="Shea T."/>
            <person name="Shenoy N."/>
            <person name="Sisk P."/>
            <person name="Stolte C."/>
            <person name="Sykes S."/>
            <person name="Wortman J."/>
            <person name="Nusbaum C."/>
            <person name="Birren B."/>
        </authorList>
    </citation>
    <scope>NUCLEOTIDE SEQUENCE [LARGE SCALE GENOMIC DNA]</scope>
    <source>
        <strain evidence="3 4">North Korean</strain>
    </source>
</reference>